<dbReference type="InterPro" id="IPR014001">
    <property type="entry name" value="Helicase_ATP-bd"/>
</dbReference>
<dbReference type="InterPro" id="IPR013670">
    <property type="entry name" value="EcoEI_R_C_dom"/>
</dbReference>
<dbReference type="Gene3D" id="3.90.1570.30">
    <property type="match status" value="1"/>
</dbReference>
<dbReference type="SUPFAM" id="SSF52540">
    <property type="entry name" value="P-loop containing nucleoside triphosphate hydrolases"/>
    <property type="match status" value="1"/>
</dbReference>
<dbReference type="PROSITE" id="PS51192">
    <property type="entry name" value="HELICASE_ATP_BIND_1"/>
    <property type="match status" value="1"/>
</dbReference>
<feature type="region of interest" description="Disordered" evidence="1">
    <location>
        <begin position="190"/>
        <end position="212"/>
    </location>
</feature>
<dbReference type="GO" id="GO:0003677">
    <property type="term" value="F:DNA binding"/>
    <property type="evidence" value="ECO:0007669"/>
    <property type="project" value="InterPro"/>
</dbReference>
<evidence type="ECO:0000259" key="3">
    <source>
        <dbReference type="PROSITE" id="PS51194"/>
    </source>
</evidence>
<dbReference type="REBASE" id="441116">
    <property type="entry name" value="Lsa1AORF5335P"/>
</dbReference>
<dbReference type="Pfam" id="PF00271">
    <property type="entry name" value="Helicase_C"/>
    <property type="match status" value="1"/>
</dbReference>
<feature type="domain" description="Helicase ATP-binding" evidence="2">
    <location>
        <begin position="400"/>
        <end position="583"/>
    </location>
</feature>
<dbReference type="GO" id="GO:0009035">
    <property type="term" value="F:type I site-specific deoxyribonuclease activity"/>
    <property type="evidence" value="ECO:0007669"/>
    <property type="project" value="UniProtKB-EC"/>
</dbReference>
<dbReference type="EMBL" id="CP047418">
    <property type="protein sequence ID" value="QLL78076.1"/>
    <property type="molecule type" value="Genomic_DNA"/>
</dbReference>
<dbReference type="PANTHER" id="PTHR47396">
    <property type="entry name" value="TYPE I RESTRICTION ENZYME ECOKI R PROTEIN"/>
    <property type="match status" value="1"/>
</dbReference>
<dbReference type="Gene3D" id="3.40.50.300">
    <property type="entry name" value="P-loop containing nucleotide triphosphate hydrolases"/>
    <property type="match status" value="2"/>
</dbReference>
<dbReference type="CDD" id="cd18799">
    <property type="entry name" value="SF2_C_EcoAI-like"/>
    <property type="match status" value="1"/>
</dbReference>
<keyword evidence="4" id="KW-0378">Hydrolase</keyword>
<keyword evidence="4" id="KW-0255">Endonuclease</keyword>
<dbReference type="PANTHER" id="PTHR47396:SF1">
    <property type="entry name" value="ATP-DEPENDENT HELICASE IRC3-RELATED"/>
    <property type="match status" value="1"/>
</dbReference>
<proteinExistence type="predicted"/>
<dbReference type="SMART" id="SM00487">
    <property type="entry name" value="DEXDc"/>
    <property type="match status" value="1"/>
</dbReference>
<evidence type="ECO:0000313" key="4">
    <source>
        <dbReference type="EMBL" id="QLL78076.1"/>
    </source>
</evidence>
<dbReference type="SMART" id="SM00490">
    <property type="entry name" value="HELICc"/>
    <property type="match status" value="1"/>
</dbReference>
<dbReference type="InterPro" id="IPR006935">
    <property type="entry name" value="Helicase/UvrB_N"/>
</dbReference>
<dbReference type="Proteomes" id="UP000510886">
    <property type="component" value="Chromosome"/>
</dbReference>
<dbReference type="GO" id="GO:0005829">
    <property type="term" value="C:cytosol"/>
    <property type="evidence" value="ECO:0007669"/>
    <property type="project" value="TreeGrafter"/>
</dbReference>
<evidence type="ECO:0000256" key="1">
    <source>
        <dbReference type="SAM" id="MobiDB-lite"/>
    </source>
</evidence>
<organism evidence="4 5">
    <name type="scientific">Ligilactobacillus saerimneri</name>
    <dbReference type="NCBI Taxonomy" id="228229"/>
    <lineage>
        <taxon>Bacteria</taxon>
        <taxon>Bacillati</taxon>
        <taxon>Bacillota</taxon>
        <taxon>Bacilli</taxon>
        <taxon>Lactobacillales</taxon>
        <taxon>Lactobacillaceae</taxon>
        <taxon>Ligilactobacillus</taxon>
    </lineage>
</organism>
<dbReference type="GO" id="GO:0006304">
    <property type="term" value="P:DNA modification"/>
    <property type="evidence" value="ECO:0007669"/>
    <property type="project" value="InterPro"/>
</dbReference>
<feature type="compositionally biased region" description="Basic residues" evidence="1">
    <location>
        <begin position="190"/>
        <end position="202"/>
    </location>
</feature>
<dbReference type="NCBIfam" id="NF008521">
    <property type="entry name" value="PRK11448.1"/>
    <property type="match status" value="1"/>
</dbReference>
<protein>
    <submittedName>
        <fullName evidence="4">Type I restriction-modification system endonuclease</fullName>
        <ecNumber evidence="4">3.1.21.3</ecNumber>
    </submittedName>
</protein>
<reference evidence="4 5" key="1">
    <citation type="submission" date="2020-01" db="EMBL/GenBank/DDBJ databases">
        <title>Complete and circular genome sequences of six lactobacillus isolates from horses.</title>
        <authorList>
            <person name="Hassan H.M."/>
        </authorList>
    </citation>
    <scope>NUCLEOTIDE SEQUENCE [LARGE SCALE GENOMIC DNA]</scope>
    <source>
        <strain evidence="4 5">1A</strain>
    </source>
</reference>
<evidence type="ECO:0000259" key="2">
    <source>
        <dbReference type="PROSITE" id="PS51192"/>
    </source>
</evidence>
<gene>
    <name evidence="4" type="primary">hsdR</name>
    <name evidence="4" type="ORF">GTO87_05340</name>
</gene>
<dbReference type="CDD" id="cd18032">
    <property type="entry name" value="DEXHc_RE_I_III_res"/>
    <property type="match status" value="1"/>
</dbReference>
<dbReference type="GO" id="GO:0005524">
    <property type="term" value="F:ATP binding"/>
    <property type="evidence" value="ECO:0007669"/>
    <property type="project" value="InterPro"/>
</dbReference>
<dbReference type="InterPro" id="IPR001650">
    <property type="entry name" value="Helicase_C-like"/>
</dbReference>
<dbReference type="AlphaFoldDB" id="A0A7H9EK96"/>
<keyword evidence="4" id="KW-0540">Nuclease</keyword>
<feature type="domain" description="Helicase C-terminal" evidence="3">
    <location>
        <begin position="659"/>
        <end position="855"/>
    </location>
</feature>
<evidence type="ECO:0000313" key="5">
    <source>
        <dbReference type="Proteomes" id="UP000510886"/>
    </source>
</evidence>
<dbReference type="KEGG" id="lsw:GTO87_05340"/>
<dbReference type="InterPro" id="IPR050742">
    <property type="entry name" value="Helicase_Restrict-Modif_Enz"/>
</dbReference>
<name>A0A7H9EK96_9LACO</name>
<dbReference type="Pfam" id="PF08463">
    <property type="entry name" value="EcoEI_R_C"/>
    <property type="match status" value="1"/>
</dbReference>
<dbReference type="InterPro" id="IPR027417">
    <property type="entry name" value="P-loop_NTPase"/>
</dbReference>
<sequence length="1089" mass="126098">MVKTNFDYENEELKIFVNAGKKAEKFIYQEPQEALAVFRRLAEALLTDVLEKDRVFAELRITANLYRTQDERIKLLKKYNAKIDPDSYPMNVIDAFYVVKNAGNIAAHELESSSFTVAKALKIDKLIYAIWSWYLEIYTYEETKAYVEPERIDPGNIQDLKKEIAELEKQRDNLQKQNEQQSDLLDRKQRKERLRKNRRYQQRQKLSEDQTRELIDNQLKQAGWQANTKELNYKKNHTMPEKGQQMAIAEWYLPSSGKYIDYALFDGLKLVGIIEAKKWDEDISGDLSQAKEYASLVEERPEVYHLTVDSANQYKVPFIYSTNGRSYVEQYRSKSGIWFRDTRNPYNHFRALAGWHSPEDLRALLNATSHQEADEALKKEANFQFADRYYQIAAIKAVEHAIIAKQDRILLQMATGTGKTRTAIELMYHLLKTKRAKRILYLVDRNSLGKQTEDTLKNLKVDTTALAKIYNVKALTSGKPDRSTKIHIATVQSMIRQLFDDNGTDKITVGAYDFIVVDEAHRGYTLDKEMTEGEERIYDEQDYVSQYRRVIDYFDAVKIAMTATPAKHTVEIFGHAVYSYSYRQAVLDGYLVDHNTPYHFKTELAQSGIELAKDDEVQVFDNETHKMGTETLADNVKFDVSQFNRQIIASGYNRAIAEKLTDYVDPTDEMAGKTLIFAVTDKHADDVVIALKEAYEKAGIPVPDDAIQKITGQTYDYEQAIKNFKNERYPSVVVTVDLLTTGIDVPEITNIVFLRQVRSRILYEQMIGRATRLCDRIHKDSFNIYDAVGIYDKMKPVSNMNMVVSDPHHDVHYFVTQTDPTAYQDPDDFAQYRDDLVTAINRKLQRMPQEARSDFNEYIGFDVKAWVQTLEHKNPQELADQMPILTKLDNFKYQGRKVIIYDEKDQVTSVDRSYGEKNIRPEDYLQAFNAYVNSHKNELLGLEIIQTRPQDLSLKELNSIVLELEQAGYNIKDLQSAEKKVKGEQTAANIISFIRRAMMTTNTLEDHEVMVKRAMNKVYGMADWNVRQQKWLARIEKQLLENQILGKNARQAFDEITVFRQNGGYRRINKELGGKADEVVALINKNLYA</sequence>
<dbReference type="EC" id="3.1.21.3" evidence="4"/>
<dbReference type="PROSITE" id="PS51194">
    <property type="entry name" value="HELICASE_CTER"/>
    <property type="match status" value="1"/>
</dbReference>
<accession>A0A7H9EK96</accession>
<dbReference type="Pfam" id="PF04851">
    <property type="entry name" value="ResIII"/>
    <property type="match status" value="1"/>
</dbReference>
<dbReference type="RefSeq" id="WP_180848385.1">
    <property type="nucleotide sequence ID" value="NZ_CP047418.1"/>
</dbReference>